<evidence type="ECO:0000313" key="2">
    <source>
        <dbReference type="EMBL" id="WIX75554.1"/>
    </source>
</evidence>
<dbReference type="KEGG" id="acab:QRX50_29075"/>
<dbReference type="Pfam" id="PF10009">
    <property type="entry name" value="DUF2252"/>
    <property type="match status" value="1"/>
</dbReference>
<protein>
    <submittedName>
        <fullName evidence="2">DUF2252 family protein</fullName>
    </submittedName>
</protein>
<accession>A0A9Y2I926</accession>
<feature type="compositionally biased region" description="Basic and acidic residues" evidence="1">
    <location>
        <begin position="89"/>
        <end position="103"/>
    </location>
</feature>
<dbReference type="EMBL" id="CP127294">
    <property type="protein sequence ID" value="WIX75554.1"/>
    <property type="molecule type" value="Genomic_DNA"/>
</dbReference>
<keyword evidence="3" id="KW-1185">Reference proteome</keyword>
<dbReference type="RefSeq" id="WP_285966324.1">
    <property type="nucleotide sequence ID" value="NZ_CP127294.1"/>
</dbReference>
<organism evidence="2 3">
    <name type="scientific">Amycolatopsis carbonis</name>
    <dbReference type="NCBI Taxonomy" id="715471"/>
    <lineage>
        <taxon>Bacteria</taxon>
        <taxon>Bacillati</taxon>
        <taxon>Actinomycetota</taxon>
        <taxon>Actinomycetes</taxon>
        <taxon>Pseudonocardiales</taxon>
        <taxon>Pseudonocardiaceae</taxon>
        <taxon>Amycolatopsis</taxon>
    </lineage>
</organism>
<proteinExistence type="predicted"/>
<sequence length="110" mass="11577">MTIYAQLCGWPLARAHTGTGDRVALAAYLGGSAKFAQAIAEFADAYADQNERDYAAVQDAAKGGIGEAPPRSSRHMPGFGGAAASSRVDNQRRRGGSDDDRVLVEALSYD</sequence>
<feature type="region of interest" description="Disordered" evidence="1">
    <location>
        <begin position="61"/>
        <end position="110"/>
    </location>
</feature>
<evidence type="ECO:0000313" key="3">
    <source>
        <dbReference type="Proteomes" id="UP001236014"/>
    </source>
</evidence>
<name>A0A9Y2I926_9PSEU</name>
<dbReference type="AlphaFoldDB" id="A0A9Y2I926"/>
<dbReference type="InterPro" id="IPR018721">
    <property type="entry name" value="DUF2252"/>
</dbReference>
<dbReference type="Proteomes" id="UP001236014">
    <property type="component" value="Chromosome"/>
</dbReference>
<evidence type="ECO:0000256" key="1">
    <source>
        <dbReference type="SAM" id="MobiDB-lite"/>
    </source>
</evidence>
<gene>
    <name evidence="2" type="ORF">QRX50_29075</name>
</gene>
<reference evidence="2 3" key="1">
    <citation type="submission" date="2023-06" db="EMBL/GenBank/DDBJ databases">
        <authorList>
            <person name="Oyuntsetseg B."/>
            <person name="Kim S.B."/>
        </authorList>
    </citation>
    <scope>NUCLEOTIDE SEQUENCE [LARGE SCALE GENOMIC DNA]</scope>
    <source>
        <strain evidence="2 3">2-15</strain>
    </source>
</reference>